<dbReference type="Proteomes" id="UP000562984">
    <property type="component" value="Unassembled WGS sequence"/>
</dbReference>
<dbReference type="InterPro" id="IPR043132">
    <property type="entry name" value="BCAT-like_C"/>
</dbReference>
<dbReference type="Pfam" id="PF01063">
    <property type="entry name" value="Aminotran_4"/>
    <property type="match status" value="1"/>
</dbReference>
<evidence type="ECO:0000313" key="3">
    <source>
        <dbReference type="Proteomes" id="UP000562984"/>
    </source>
</evidence>
<dbReference type="InterPro" id="IPR036038">
    <property type="entry name" value="Aminotransferase-like"/>
</dbReference>
<dbReference type="RefSeq" id="WP_171199217.1">
    <property type="nucleotide sequence ID" value="NZ_JABEND010000003.1"/>
</dbReference>
<dbReference type="Gene3D" id="3.20.10.10">
    <property type="entry name" value="D-amino Acid Aminotransferase, subunit A, domain 2"/>
    <property type="match status" value="1"/>
</dbReference>
<evidence type="ECO:0000313" key="2">
    <source>
        <dbReference type="EMBL" id="NNG35545.1"/>
    </source>
</evidence>
<organism evidence="2 3">
    <name type="scientific">Nakamurella aerolata</name>
    <dbReference type="NCBI Taxonomy" id="1656892"/>
    <lineage>
        <taxon>Bacteria</taxon>
        <taxon>Bacillati</taxon>
        <taxon>Actinomycetota</taxon>
        <taxon>Actinomycetes</taxon>
        <taxon>Nakamurellales</taxon>
        <taxon>Nakamurellaceae</taxon>
        <taxon>Nakamurella</taxon>
    </lineage>
</organism>
<dbReference type="AlphaFoldDB" id="A0A849A4S2"/>
<name>A0A849A4S2_9ACTN</name>
<proteinExistence type="inferred from homology"/>
<dbReference type="SUPFAM" id="SSF56752">
    <property type="entry name" value="D-aminoacid aminotransferase-like PLP-dependent enzymes"/>
    <property type="match status" value="1"/>
</dbReference>
<keyword evidence="3" id="KW-1185">Reference proteome</keyword>
<gene>
    <name evidence="2" type="ORF">HKD39_07435</name>
</gene>
<dbReference type="PANTHER" id="PTHR42743:SF11">
    <property type="entry name" value="AMINODEOXYCHORISMATE LYASE"/>
    <property type="match status" value="1"/>
</dbReference>
<dbReference type="InterPro" id="IPR043131">
    <property type="entry name" value="BCAT-like_N"/>
</dbReference>
<dbReference type="PANTHER" id="PTHR42743">
    <property type="entry name" value="AMINO-ACID AMINOTRANSFERASE"/>
    <property type="match status" value="1"/>
</dbReference>
<evidence type="ECO:0000256" key="1">
    <source>
        <dbReference type="ARBA" id="ARBA00009320"/>
    </source>
</evidence>
<dbReference type="Gene3D" id="3.30.470.10">
    <property type="match status" value="1"/>
</dbReference>
<keyword evidence="2" id="KW-0456">Lyase</keyword>
<dbReference type="EMBL" id="JABEND010000003">
    <property type="protein sequence ID" value="NNG35545.1"/>
    <property type="molecule type" value="Genomic_DNA"/>
</dbReference>
<dbReference type="GO" id="GO:0046394">
    <property type="term" value="P:carboxylic acid biosynthetic process"/>
    <property type="evidence" value="ECO:0007669"/>
    <property type="project" value="UniProtKB-ARBA"/>
</dbReference>
<dbReference type="GO" id="GO:0005829">
    <property type="term" value="C:cytosol"/>
    <property type="evidence" value="ECO:0007669"/>
    <property type="project" value="TreeGrafter"/>
</dbReference>
<dbReference type="EC" id="4.1.3.38" evidence="2"/>
<comment type="caution">
    <text evidence="2">The sequence shown here is derived from an EMBL/GenBank/DDBJ whole genome shotgun (WGS) entry which is preliminary data.</text>
</comment>
<dbReference type="GO" id="GO:0008696">
    <property type="term" value="F:4-amino-4-deoxychorismate lyase activity"/>
    <property type="evidence" value="ECO:0007669"/>
    <property type="project" value="UniProtKB-EC"/>
</dbReference>
<accession>A0A849A4S2</accession>
<protein>
    <submittedName>
        <fullName evidence="2">Aminodeoxychorismate lyase</fullName>
        <ecNumber evidence="2">4.1.3.38</ecNumber>
    </submittedName>
</protein>
<dbReference type="InterPro" id="IPR001544">
    <property type="entry name" value="Aminotrans_IV"/>
</dbReference>
<sequence>MNASGPVAPALVATLDGALHPADAPLLRPDDLGVLRGDGVFDATLVVQGRPRDLSEHLHRLVVSGEIADIAAPEPPLWQAAVDAVLAAIAAGPAADAEWMLRFVVTRGVSEAGPPTSYLLAAPLGAEMIAKRKGLRVRLLQRGFIGVEVAALPWLMPGGKTLSYGINMAAQREAHRRGDDEVLFVGSDGLLLEGPTCSALITGQTDGRPWIASPSMSGILDSITVRRLFRACRAAGWDADYRPIHPDELRSAEGAYVASSGRLLAPIEAIDGIERRLGPRTDELRALLEMP</sequence>
<dbReference type="InterPro" id="IPR050571">
    <property type="entry name" value="Class-IV_PLP-Dep_Aminotrnsfr"/>
</dbReference>
<comment type="similarity">
    <text evidence="1">Belongs to the class-IV pyridoxal-phosphate-dependent aminotransferase family.</text>
</comment>
<reference evidence="2 3" key="1">
    <citation type="submission" date="2020-05" db="EMBL/GenBank/DDBJ databases">
        <title>Nakamurella sp. DB0629 isolated from air conditioner.</title>
        <authorList>
            <person name="Kim D.H."/>
            <person name="Kim D.-U."/>
        </authorList>
    </citation>
    <scope>NUCLEOTIDE SEQUENCE [LARGE SCALE GENOMIC DNA]</scope>
    <source>
        <strain evidence="2 3">DB0629</strain>
    </source>
</reference>